<dbReference type="Proteomes" id="UP000010716">
    <property type="component" value="Unassembled WGS sequence"/>
</dbReference>
<evidence type="ECO:0000313" key="2">
    <source>
        <dbReference type="Proteomes" id="UP000010716"/>
    </source>
</evidence>
<accession>F5L6Y9</accession>
<evidence type="ECO:0000313" key="1">
    <source>
        <dbReference type="EMBL" id="EGL82877.1"/>
    </source>
</evidence>
<comment type="caution">
    <text evidence="1">The sequence shown here is derived from an EMBL/GenBank/DDBJ whole genome shotgun (WGS) entry which is preliminary data.</text>
</comment>
<sequence length="56" mass="6844">MEHILRKLQPVLGINRPLQGWGLISSCERKRLTSTYVKKCFKYYRFKRKMIVKNMR</sequence>
<gene>
    <name evidence="1" type="ORF">CathTA2_1589</name>
</gene>
<name>F5L6Y9_CALTT</name>
<proteinExistence type="predicted"/>
<dbReference type="PROSITE" id="PS51257">
    <property type="entry name" value="PROKAR_LIPOPROTEIN"/>
    <property type="match status" value="1"/>
</dbReference>
<reference evidence="1 2" key="1">
    <citation type="journal article" date="2011" name="J. Bacteriol.">
        <title>Draft genome sequence of the thermoalkaliphilic Caldalkalibacillus thermarum strain TA2.A1.</title>
        <authorList>
            <person name="Kalamorz F."/>
            <person name="Keis S."/>
            <person name="McMillan D.G."/>
            <person name="Olsson K."/>
            <person name="Stanton J.A."/>
            <person name="Stockwell P."/>
            <person name="Black M.A."/>
            <person name="Klingeman D.M."/>
            <person name="Land M.L."/>
            <person name="Han C.S."/>
            <person name="Martin S.L."/>
            <person name="Becher S.A."/>
            <person name="Peddie C.J."/>
            <person name="Morgan H.W."/>
            <person name="Matthies D."/>
            <person name="Preiss L."/>
            <person name="Meier T."/>
            <person name="Brown S.D."/>
            <person name="Cook G.M."/>
        </authorList>
    </citation>
    <scope>NUCLEOTIDE SEQUENCE [LARGE SCALE GENOMIC DNA]</scope>
    <source>
        <strain evidence="1 2">TA2.A1</strain>
    </source>
</reference>
<organism evidence="1 2">
    <name type="scientific">Caldalkalibacillus thermarum (strain TA2.A1)</name>
    <dbReference type="NCBI Taxonomy" id="986075"/>
    <lineage>
        <taxon>Bacteria</taxon>
        <taxon>Bacillati</taxon>
        <taxon>Bacillota</taxon>
        <taxon>Bacilli</taxon>
        <taxon>Bacillales</taxon>
        <taxon>Bacillaceae</taxon>
        <taxon>Caldalkalibacillus</taxon>
    </lineage>
</organism>
<dbReference type="EMBL" id="AFCE01000134">
    <property type="protein sequence ID" value="EGL82877.1"/>
    <property type="molecule type" value="Genomic_DNA"/>
</dbReference>
<dbReference type="AlphaFoldDB" id="F5L6Y9"/>
<protein>
    <submittedName>
        <fullName evidence="1">Uncharacterized protein</fullName>
    </submittedName>
</protein>